<comment type="cofactor">
    <cofactor evidence="12">
        <name>Zn(2+)</name>
        <dbReference type="ChEBI" id="CHEBI:29105"/>
    </cofactor>
    <text evidence="12">Binds 1 zinc ion per subunit.</text>
</comment>
<feature type="binding site" evidence="12">
    <location>
        <position position="379"/>
    </location>
    <ligand>
        <name>Zn(2+)</name>
        <dbReference type="ChEBI" id="CHEBI:29105"/>
        <note>catalytic</note>
    </ligand>
</feature>
<evidence type="ECO:0000256" key="8">
    <source>
        <dbReference type="ARBA" id="ARBA00022833"/>
    </source>
</evidence>
<proteinExistence type="inferred from homology"/>
<sequence length="558" mass="60819">AKPVDAAVAFMRSSLGIDVSGLVLKHAYRGKNTRIAHVAFKQVVRKIEVSNGDIYIHIGPDGRVLAYDNGLYQGRDASKLILWDGALSKRFVKPSLAFGTLAKYIGVQMGATRLAEVAKAASAARGAHYELQGVPGVREIVWAQQAYVHTKTGTLEAAWEFFVNLGVNYYQAHVSADGTRLLAVANWASSATSYRAVSPHKKDPLSAGRTLLSYAANKNVWPEGWHQAPQPGRPYETSGNNVYAYALGKDATGRRSIMPAASANGVFDFPLDPNQDPRLFKNAGTANLFYMVNIMHGMSFEFGFDEAAGNFQKINYSGAGKGNDRVTAEAQVEGLIDNASMVAPPDGISPSLQMGLYANGNQIRDSSLDNEVVVHEFSHGITERLTGPTHRADCLQTPEARALAEGWSDFIALYMSASGTDTRDTPRTFGEYVNFGNQRDQPYSTNPQINSLSYESLNTLTEEHDAGAIWATILWEVYWGLVDKLGFTEARMTPNNAKGNTLALQIIMNALTLQACNPTFIQARDAITDAEWMTSDSQYTCNIWASFAKRGLGVGAKF</sequence>
<dbReference type="InterPro" id="IPR001842">
    <property type="entry name" value="Peptidase_M36"/>
</dbReference>
<dbReference type="Gene3D" id="3.10.170.10">
    <property type="match status" value="1"/>
</dbReference>
<dbReference type="Proteomes" id="UP000271241">
    <property type="component" value="Unassembled WGS sequence"/>
</dbReference>
<evidence type="ECO:0000256" key="7">
    <source>
        <dbReference type="ARBA" id="ARBA00022801"/>
    </source>
</evidence>
<dbReference type="InterPro" id="IPR050371">
    <property type="entry name" value="Fungal_virulence_M36"/>
</dbReference>
<keyword evidence="7 13" id="KW-0378">Hydrolase</keyword>
<organism evidence="15 16">
    <name type="scientific">Thamnocephalis sphaerospora</name>
    <dbReference type="NCBI Taxonomy" id="78915"/>
    <lineage>
        <taxon>Eukaryota</taxon>
        <taxon>Fungi</taxon>
        <taxon>Fungi incertae sedis</taxon>
        <taxon>Zoopagomycota</taxon>
        <taxon>Zoopagomycotina</taxon>
        <taxon>Zoopagomycetes</taxon>
        <taxon>Zoopagales</taxon>
        <taxon>Sigmoideomycetaceae</taxon>
        <taxon>Thamnocephalis</taxon>
    </lineage>
</organism>
<evidence type="ECO:0000256" key="2">
    <source>
        <dbReference type="ARBA" id="ARBA00006006"/>
    </source>
</evidence>
<feature type="non-terminal residue" evidence="15">
    <location>
        <position position="558"/>
    </location>
</feature>
<dbReference type="Pfam" id="PF02128">
    <property type="entry name" value="Peptidase_M36"/>
    <property type="match status" value="1"/>
</dbReference>
<dbReference type="EC" id="3.4.24.-" evidence="13"/>
<dbReference type="PANTHER" id="PTHR33478:SF1">
    <property type="entry name" value="EXTRACELLULAR METALLOPROTEINASE MEP"/>
    <property type="match status" value="1"/>
</dbReference>
<gene>
    <name evidence="15" type="ORF">THASP1DRAFT_7739</name>
</gene>
<evidence type="ECO:0000256" key="1">
    <source>
        <dbReference type="ARBA" id="ARBA00004613"/>
    </source>
</evidence>
<dbReference type="AlphaFoldDB" id="A0A4P9XMS3"/>
<dbReference type="OrthoDB" id="3227768at2759"/>
<dbReference type="PANTHER" id="PTHR33478">
    <property type="entry name" value="EXTRACELLULAR METALLOPROTEINASE MEP"/>
    <property type="match status" value="1"/>
</dbReference>
<evidence type="ECO:0000259" key="14">
    <source>
        <dbReference type="Pfam" id="PF07504"/>
    </source>
</evidence>
<feature type="binding site" evidence="12">
    <location>
        <position position="375"/>
    </location>
    <ligand>
        <name>Zn(2+)</name>
        <dbReference type="ChEBI" id="CHEBI:29105"/>
        <note>catalytic</note>
    </ligand>
</feature>
<evidence type="ECO:0000256" key="9">
    <source>
        <dbReference type="ARBA" id="ARBA00023049"/>
    </source>
</evidence>
<comment type="similarity">
    <text evidence="2 13">Belongs to the peptidase M36 family.</text>
</comment>
<keyword evidence="16" id="KW-1185">Reference proteome</keyword>
<dbReference type="Pfam" id="PF07504">
    <property type="entry name" value="FTP"/>
    <property type="match status" value="1"/>
</dbReference>
<evidence type="ECO:0000313" key="16">
    <source>
        <dbReference type="Proteomes" id="UP000271241"/>
    </source>
</evidence>
<dbReference type="SUPFAM" id="SSF55486">
    <property type="entry name" value="Metalloproteases ('zincins'), catalytic domain"/>
    <property type="match status" value="1"/>
</dbReference>
<dbReference type="InterPro" id="IPR011096">
    <property type="entry name" value="FTP_domain"/>
</dbReference>
<evidence type="ECO:0000256" key="4">
    <source>
        <dbReference type="ARBA" id="ARBA00022670"/>
    </source>
</evidence>
<comment type="subcellular location">
    <subcellularLocation>
        <location evidence="1 13">Secreted</location>
    </subcellularLocation>
</comment>
<name>A0A4P9XMS3_9FUNG</name>
<evidence type="ECO:0000256" key="11">
    <source>
        <dbReference type="PIRSR" id="PIRSR601842-1"/>
    </source>
</evidence>
<evidence type="ECO:0000256" key="6">
    <source>
        <dbReference type="ARBA" id="ARBA00022729"/>
    </source>
</evidence>
<dbReference type="GO" id="GO:0004222">
    <property type="term" value="F:metalloendopeptidase activity"/>
    <property type="evidence" value="ECO:0007669"/>
    <property type="project" value="InterPro"/>
</dbReference>
<evidence type="ECO:0000256" key="3">
    <source>
        <dbReference type="ARBA" id="ARBA00022525"/>
    </source>
</evidence>
<keyword evidence="8 12" id="KW-0862">Zinc</keyword>
<keyword evidence="10 13" id="KW-0865">Zymogen</keyword>
<feature type="binding site" evidence="12">
    <location>
        <position position="405"/>
    </location>
    <ligand>
        <name>Zn(2+)</name>
        <dbReference type="ChEBI" id="CHEBI:29105"/>
        <note>catalytic</note>
    </ligand>
</feature>
<evidence type="ECO:0000256" key="13">
    <source>
        <dbReference type="RuleBase" id="RU364017"/>
    </source>
</evidence>
<dbReference type="GO" id="GO:0006508">
    <property type="term" value="P:proteolysis"/>
    <property type="evidence" value="ECO:0007669"/>
    <property type="project" value="UniProtKB-KW"/>
</dbReference>
<dbReference type="Gene3D" id="1.10.390.10">
    <property type="entry name" value="Neutral Protease Domain 2"/>
    <property type="match status" value="1"/>
</dbReference>
<dbReference type="GO" id="GO:0005615">
    <property type="term" value="C:extracellular space"/>
    <property type="evidence" value="ECO:0007669"/>
    <property type="project" value="InterPro"/>
</dbReference>
<accession>A0A4P9XMS3</accession>
<keyword evidence="6" id="KW-0732">Signal</keyword>
<dbReference type="InterPro" id="IPR027268">
    <property type="entry name" value="Peptidase_M4/M1_CTD_sf"/>
</dbReference>
<keyword evidence="4 13" id="KW-0645">Protease</keyword>
<feature type="non-terminal residue" evidence="15">
    <location>
        <position position="1"/>
    </location>
</feature>
<keyword evidence="9 13" id="KW-0482">Metalloprotease</keyword>
<evidence type="ECO:0000256" key="12">
    <source>
        <dbReference type="PIRSR" id="PIRSR601842-2"/>
    </source>
</evidence>
<keyword evidence="3 13" id="KW-0964">Secreted</keyword>
<protein>
    <recommendedName>
        <fullName evidence="13">Extracellular metalloproteinase</fullName>
        <ecNumber evidence="13">3.4.24.-</ecNumber>
    </recommendedName>
    <alternativeName>
        <fullName evidence="13">Fungalysin</fullName>
    </alternativeName>
</protein>
<feature type="active site" evidence="11">
    <location>
        <position position="376"/>
    </location>
</feature>
<dbReference type="PRINTS" id="PR00999">
    <property type="entry name" value="FUNGALYSIN"/>
</dbReference>
<feature type="domain" description="FTP" evidence="14">
    <location>
        <begin position="31"/>
        <end position="69"/>
    </location>
</feature>
<reference evidence="16" key="1">
    <citation type="journal article" date="2018" name="Nat. Microbiol.">
        <title>Leveraging single-cell genomics to expand the fungal tree of life.</title>
        <authorList>
            <person name="Ahrendt S.R."/>
            <person name="Quandt C.A."/>
            <person name="Ciobanu D."/>
            <person name="Clum A."/>
            <person name="Salamov A."/>
            <person name="Andreopoulos B."/>
            <person name="Cheng J.F."/>
            <person name="Woyke T."/>
            <person name="Pelin A."/>
            <person name="Henrissat B."/>
            <person name="Reynolds N.K."/>
            <person name="Benny G.L."/>
            <person name="Smith M.E."/>
            <person name="James T.Y."/>
            <person name="Grigoriev I.V."/>
        </authorList>
    </citation>
    <scope>NUCLEOTIDE SEQUENCE [LARGE SCALE GENOMIC DNA]</scope>
    <source>
        <strain evidence="16">RSA 1356</strain>
    </source>
</reference>
<dbReference type="CDD" id="cd09596">
    <property type="entry name" value="M36"/>
    <property type="match status" value="1"/>
</dbReference>
<keyword evidence="5 12" id="KW-0479">Metal-binding</keyword>
<dbReference type="GO" id="GO:0008270">
    <property type="term" value="F:zinc ion binding"/>
    <property type="evidence" value="ECO:0007669"/>
    <property type="project" value="InterPro"/>
</dbReference>
<evidence type="ECO:0000256" key="10">
    <source>
        <dbReference type="ARBA" id="ARBA00023145"/>
    </source>
</evidence>
<evidence type="ECO:0000256" key="5">
    <source>
        <dbReference type="ARBA" id="ARBA00022723"/>
    </source>
</evidence>
<dbReference type="EMBL" id="KZ992836">
    <property type="protein sequence ID" value="RKP06691.1"/>
    <property type="molecule type" value="Genomic_DNA"/>
</dbReference>
<evidence type="ECO:0000313" key="15">
    <source>
        <dbReference type="EMBL" id="RKP06691.1"/>
    </source>
</evidence>